<keyword evidence="1 2" id="KW-0238">DNA-binding</keyword>
<dbReference type="InterPro" id="IPR010998">
    <property type="entry name" value="Integrase_recombinase_N"/>
</dbReference>
<reference evidence="4 5" key="1">
    <citation type="submission" date="2009-01" db="EMBL/GenBank/DDBJ databases">
        <authorList>
            <person name="Qin X."/>
            <person name="Bachman B."/>
            <person name="Battles P."/>
            <person name="Bell A."/>
            <person name="Bess C."/>
            <person name="Bickham C."/>
            <person name="Chaboub L."/>
            <person name="Chen D."/>
            <person name="Coyle M."/>
            <person name="Deiros D.R."/>
            <person name="Dinh H."/>
            <person name="Forbes L."/>
            <person name="Fowler G."/>
            <person name="Francisco L."/>
            <person name="Fu Q."/>
            <person name="Gubbala S."/>
            <person name="Hale W."/>
            <person name="Han Y."/>
            <person name="Hemphill L."/>
            <person name="Highlander S.K."/>
            <person name="Hirani K."/>
            <person name="Hogues M."/>
            <person name="Jackson L."/>
            <person name="Jakkamsetti A."/>
            <person name="Javaid M."/>
            <person name="Jiang H."/>
            <person name="Korchina V."/>
            <person name="Kovar C."/>
            <person name="Lara F."/>
            <person name="Lee S."/>
            <person name="Mata R."/>
            <person name="Mathew T."/>
            <person name="Moen C."/>
            <person name="Morales K."/>
            <person name="Munidasa M."/>
            <person name="Nazareth L."/>
            <person name="Ngo R."/>
            <person name="Nguyen L."/>
            <person name="Okwuonu G."/>
            <person name="Ongeri F."/>
            <person name="Patil S."/>
            <person name="Petrosino J."/>
            <person name="Pham C."/>
            <person name="Pham P."/>
            <person name="Pu L.-L."/>
            <person name="Puazo M."/>
            <person name="Raj R."/>
            <person name="Reid J."/>
            <person name="Rouhana J."/>
            <person name="Saada N."/>
            <person name="Shang Y."/>
            <person name="Simmons D."/>
            <person name="Thornton R."/>
            <person name="Warren J."/>
            <person name="Weissenberger G."/>
            <person name="Zhang J."/>
            <person name="Zhang L."/>
            <person name="Zhou C."/>
            <person name="Zhu D."/>
            <person name="Muzny D."/>
            <person name="Worley K."/>
            <person name="Gibbs R."/>
        </authorList>
    </citation>
    <scope>NUCLEOTIDE SEQUENCE [LARGE SCALE GENOMIC DNA]</scope>
    <source>
        <strain evidence="4 5">ATCC 33200</strain>
    </source>
</reference>
<dbReference type="Proteomes" id="UP000003491">
    <property type="component" value="Unassembled WGS sequence"/>
</dbReference>
<dbReference type="HOGENOM" id="CLU_154496_0_0_9"/>
<dbReference type="GO" id="GO:0015074">
    <property type="term" value="P:DNA integration"/>
    <property type="evidence" value="ECO:0007669"/>
    <property type="project" value="InterPro"/>
</dbReference>
<evidence type="ECO:0000256" key="1">
    <source>
        <dbReference type="ARBA" id="ARBA00023125"/>
    </source>
</evidence>
<feature type="domain" description="Core-binding (CB)" evidence="3">
    <location>
        <begin position="28"/>
        <end position="107"/>
    </location>
</feature>
<dbReference type="SUPFAM" id="SSF56349">
    <property type="entry name" value="DNA breaking-rejoining enzymes"/>
    <property type="match status" value="1"/>
</dbReference>
<organism evidence="4 5">
    <name type="scientific">Lactobacillus johnsonii ATCC 33200</name>
    <dbReference type="NCBI Taxonomy" id="525330"/>
    <lineage>
        <taxon>Bacteria</taxon>
        <taxon>Bacillati</taxon>
        <taxon>Bacillota</taxon>
        <taxon>Bacilli</taxon>
        <taxon>Lactobacillales</taxon>
        <taxon>Lactobacillaceae</taxon>
        <taxon>Lactobacillus</taxon>
    </lineage>
</organism>
<dbReference type="InterPro" id="IPR044068">
    <property type="entry name" value="CB"/>
</dbReference>
<proteinExistence type="predicted"/>
<feature type="non-terminal residue" evidence="4">
    <location>
        <position position="108"/>
    </location>
</feature>
<dbReference type="Gene3D" id="1.10.150.130">
    <property type="match status" value="1"/>
</dbReference>
<dbReference type="GO" id="GO:0003677">
    <property type="term" value="F:DNA binding"/>
    <property type="evidence" value="ECO:0007669"/>
    <property type="project" value="UniProtKB-UniRule"/>
</dbReference>
<evidence type="ECO:0000313" key="5">
    <source>
        <dbReference type="Proteomes" id="UP000003491"/>
    </source>
</evidence>
<sequence length="108" mass="12734">MVEIKPIRKISGELVTSIGSKQLDFQHSNLDDLFDKFVIFIDGSPNTVRTYRTSLKQWFIYMKEKGITHPDPDTVRQYREFLKASGKKPTTIQNYIVAVKRFFEWTEE</sequence>
<evidence type="ECO:0000313" key="4">
    <source>
        <dbReference type="EMBL" id="EEJ60117.1"/>
    </source>
</evidence>
<accession>C2E4S5</accession>
<dbReference type="Pfam" id="PF02899">
    <property type="entry name" value="Phage_int_SAM_1"/>
    <property type="match status" value="1"/>
</dbReference>
<dbReference type="InterPro" id="IPR004107">
    <property type="entry name" value="Integrase_SAM-like_N"/>
</dbReference>
<dbReference type="AlphaFoldDB" id="C2E4S5"/>
<dbReference type="PROSITE" id="PS51900">
    <property type="entry name" value="CB"/>
    <property type="match status" value="1"/>
</dbReference>
<name>C2E4S5_LACJH</name>
<dbReference type="InterPro" id="IPR011010">
    <property type="entry name" value="DNA_brk_join_enz"/>
</dbReference>
<evidence type="ECO:0000256" key="2">
    <source>
        <dbReference type="PROSITE-ProRule" id="PRU01248"/>
    </source>
</evidence>
<evidence type="ECO:0000259" key="3">
    <source>
        <dbReference type="PROSITE" id="PS51900"/>
    </source>
</evidence>
<dbReference type="RefSeq" id="WP_004896662.1">
    <property type="nucleotide sequence ID" value="NZ_GG670133.1"/>
</dbReference>
<protein>
    <submittedName>
        <fullName evidence="4">Phage integrase SAM-like domain protein</fullName>
    </submittedName>
</protein>
<gene>
    <name evidence="4" type="ORF">HMPREF0528_0749</name>
</gene>
<dbReference type="EMBL" id="ACGR01000029">
    <property type="protein sequence ID" value="EEJ60117.1"/>
    <property type="molecule type" value="Genomic_DNA"/>
</dbReference>
<comment type="caution">
    <text evidence="4">The sequence shown here is derived from an EMBL/GenBank/DDBJ whole genome shotgun (WGS) entry which is preliminary data.</text>
</comment>